<name>A0AA44DEJ8_STRE0</name>
<feature type="compositionally biased region" description="Gly residues" evidence="1">
    <location>
        <begin position="1"/>
        <end position="11"/>
    </location>
</feature>
<keyword evidence="2" id="KW-0418">Kinase</keyword>
<dbReference type="AlphaFoldDB" id="A0AA44DEJ8"/>
<accession>A0AA44DEJ8</accession>
<dbReference type="Proteomes" id="UP000570003">
    <property type="component" value="Unassembled WGS sequence"/>
</dbReference>
<sequence>AAAAGVGGWLAVGGDDAEAPPRDSRQSAPETAPDTAPDTTRETAPIRP</sequence>
<keyword evidence="3" id="KW-1185">Reference proteome</keyword>
<evidence type="ECO:0000313" key="3">
    <source>
        <dbReference type="Proteomes" id="UP000570003"/>
    </source>
</evidence>
<feature type="non-terminal residue" evidence="2">
    <location>
        <position position="1"/>
    </location>
</feature>
<protein>
    <submittedName>
        <fullName evidence="2">Serine/threonine protein kinase</fullName>
    </submittedName>
</protein>
<keyword evidence="2" id="KW-0723">Serine/threonine-protein kinase</keyword>
<evidence type="ECO:0000256" key="1">
    <source>
        <dbReference type="SAM" id="MobiDB-lite"/>
    </source>
</evidence>
<dbReference type="GO" id="GO:0004674">
    <property type="term" value="F:protein serine/threonine kinase activity"/>
    <property type="evidence" value="ECO:0007669"/>
    <property type="project" value="UniProtKB-KW"/>
</dbReference>
<keyword evidence="2" id="KW-0808">Transferase</keyword>
<evidence type="ECO:0000313" key="2">
    <source>
        <dbReference type="EMBL" id="NKY15199.1"/>
    </source>
</evidence>
<dbReference type="EMBL" id="JAAXOU010000146">
    <property type="protein sequence ID" value="NKY15199.1"/>
    <property type="molecule type" value="Genomic_DNA"/>
</dbReference>
<gene>
    <name evidence="2" type="ORF">HGA06_13840</name>
</gene>
<comment type="caution">
    <text evidence="2">The sequence shown here is derived from an EMBL/GenBank/DDBJ whole genome shotgun (WGS) entry which is preliminary data.</text>
</comment>
<organism evidence="2 3">
    <name type="scientific">Streptomyces somaliensis (strain ATCC 33201 / DSM 40738 / JCM 12659 / KCTC 9044 / NCTC 11332 / NRRL B-12077 / IP 733)</name>
    <dbReference type="NCBI Taxonomy" id="1134445"/>
    <lineage>
        <taxon>Bacteria</taxon>
        <taxon>Bacillati</taxon>
        <taxon>Actinomycetota</taxon>
        <taxon>Actinomycetes</taxon>
        <taxon>Kitasatosporales</taxon>
        <taxon>Streptomycetaceae</taxon>
        <taxon>Streptomyces</taxon>
    </lineage>
</organism>
<reference evidence="2 3" key="1">
    <citation type="submission" date="2020-04" db="EMBL/GenBank/DDBJ databases">
        <title>MicrobeNet Type strains.</title>
        <authorList>
            <person name="Nicholson A.C."/>
        </authorList>
    </citation>
    <scope>NUCLEOTIDE SEQUENCE [LARGE SCALE GENOMIC DNA]</scope>
    <source>
        <strain evidence="2 3">DSM 40738</strain>
    </source>
</reference>
<feature type="region of interest" description="Disordered" evidence="1">
    <location>
        <begin position="1"/>
        <end position="48"/>
    </location>
</feature>
<proteinExistence type="predicted"/>
<feature type="compositionally biased region" description="Low complexity" evidence="1">
    <location>
        <begin position="28"/>
        <end position="48"/>
    </location>
</feature>